<keyword evidence="2" id="KW-1185">Reference proteome</keyword>
<protein>
    <submittedName>
        <fullName evidence="1">Uncharacterized protein</fullName>
    </submittedName>
</protein>
<evidence type="ECO:0000313" key="2">
    <source>
        <dbReference type="Proteomes" id="UP000015104"/>
    </source>
</evidence>
<evidence type="ECO:0000313" key="1">
    <source>
        <dbReference type="EnsemblMetazoa" id="tetur02g09970.1"/>
    </source>
</evidence>
<dbReference type="Proteomes" id="UP000015104">
    <property type="component" value="Unassembled WGS sequence"/>
</dbReference>
<dbReference type="AlphaFoldDB" id="T1JWY5"/>
<proteinExistence type="predicted"/>
<accession>T1JWY5</accession>
<dbReference type="HOGENOM" id="CLU_3369049_0_0_1"/>
<organism evidence="1 2">
    <name type="scientific">Tetranychus urticae</name>
    <name type="common">Two-spotted spider mite</name>
    <dbReference type="NCBI Taxonomy" id="32264"/>
    <lineage>
        <taxon>Eukaryota</taxon>
        <taxon>Metazoa</taxon>
        <taxon>Ecdysozoa</taxon>
        <taxon>Arthropoda</taxon>
        <taxon>Chelicerata</taxon>
        <taxon>Arachnida</taxon>
        <taxon>Acari</taxon>
        <taxon>Acariformes</taxon>
        <taxon>Trombidiformes</taxon>
        <taxon>Prostigmata</taxon>
        <taxon>Eleutherengona</taxon>
        <taxon>Raphignathae</taxon>
        <taxon>Tetranychoidea</taxon>
        <taxon>Tetranychidae</taxon>
        <taxon>Tetranychus</taxon>
    </lineage>
</organism>
<sequence>MCLNGRALNSKKHTALDSSSFTELECCAKMINKIA</sequence>
<reference evidence="2" key="1">
    <citation type="submission" date="2011-08" db="EMBL/GenBank/DDBJ databases">
        <authorList>
            <person name="Rombauts S."/>
        </authorList>
    </citation>
    <scope>NUCLEOTIDE SEQUENCE</scope>
    <source>
        <strain evidence="2">London</strain>
    </source>
</reference>
<reference evidence="1" key="2">
    <citation type="submission" date="2015-06" db="UniProtKB">
        <authorList>
            <consortium name="EnsemblMetazoa"/>
        </authorList>
    </citation>
    <scope>IDENTIFICATION</scope>
</reference>
<dbReference type="EnsemblMetazoa" id="tetur02g09970.1">
    <property type="protein sequence ID" value="tetur02g09970.1"/>
    <property type="gene ID" value="tetur02g09970"/>
</dbReference>
<name>T1JWY5_TETUR</name>
<dbReference type="EMBL" id="CAEY01000818">
    <property type="status" value="NOT_ANNOTATED_CDS"/>
    <property type="molecule type" value="Genomic_DNA"/>
</dbReference>